<keyword evidence="3" id="KW-1185">Reference proteome</keyword>
<reference evidence="2 3" key="1">
    <citation type="submission" date="2010-07" db="EMBL/GenBank/DDBJ databases">
        <title>The draft genome of Paenibacillus curdlanolyticus YK9.</title>
        <authorList>
            <consortium name="US DOE Joint Genome Institute (JGI-PGF)"/>
            <person name="Lucas S."/>
            <person name="Copeland A."/>
            <person name="Lapidus A."/>
            <person name="Cheng J.-F."/>
            <person name="Bruce D."/>
            <person name="Goodwin L."/>
            <person name="Pitluck S."/>
            <person name="Land M.L."/>
            <person name="Hauser L."/>
            <person name="Chang Y.-J."/>
            <person name="Jeffries C."/>
            <person name="Anderson I.J."/>
            <person name="Johnson E."/>
            <person name="Loganathan U."/>
            <person name="Mulhopadhyay B."/>
            <person name="Kyrpides N."/>
            <person name="Woyke T.J."/>
        </authorList>
    </citation>
    <scope>NUCLEOTIDE SEQUENCE [LARGE SCALE GENOMIC DNA]</scope>
    <source>
        <strain evidence="2 3">YK9</strain>
    </source>
</reference>
<gene>
    <name evidence="2" type="ORF">PaecuDRAFT_3497</name>
</gene>
<evidence type="ECO:0000313" key="3">
    <source>
        <dbReference type="Proteomes" id="UP000005387"/>
    </source>
</evidence>
<dbReference type="PANTHER" id="PTHR43591">
    <property type="entry name" value="METHYLTRANSFERASE"/>
    <property type="match status" value="1"/>
</dbReference>
<dbReference type="PANTHER" id="PTHR43591:SF24">
    <property type="entry name" value="2-METHOXY-6-POLYPRENYL-1,4-BENZOQUINOL METHYLASE, MITOCHONDRIAL"/>
    <property type="match status" value="1"/>
</dbReference>
<dbReference type="Pfam" id="PF08241">
    <property type="entry name" value="Methyltransf_11"/>
    <property type="match status" value="1"/>
</dbReference>
<evidence type="ECO:0000259" key="1">
    <source>
        <dbReference type="Pfam" id="PF08241"/>
    </source>
</evidence>
<proteinExistence type="predicted"/>
<dbReference type="RefSeq" id="WP_006039485.1">
    <property type="nucleotide sequence ID" value="NZ_AEDD01000010.1"/>
</dbReference>
<evidence type="ECO:0000313" key="2">
    <source>
        <dbReference type="EMBL" id="EFM09450.1"/>
    </source>
</evidence>
<dbReference type="EMBL" id="AEDD01000010">
    <property type="protein sequence ID" value="EFM09450.1"/>
    <property type="molecule type" value="Genomic_DNA"/>
</dbReference>
<name>E0ICZ5_9BACL</name>
<dbReference type="CDD" id="cd02440">
    <property type="entry name" value="AdoMet_MTases"/>
    <property type="match status" value="1"/>
</dbReference>
<dbReference type="STRING" id="717606.PaecuDRAFT_3497"/>
<dbReference type="GO" id="GO:0008757">
    <property type="term" value="F:S-adenosylmethionine-dependent methyltransferase activity"/>
    <property type="evidence" value="ECO:0007669"/>
    <property type="project" value="InterPro"/>
</dbReference>
<dbReference type="eggNOG" id="COG2226">
    <property type="taxonomic scope" value="Bacteria"/>
</dbReference>
<protein>
    <submittedName>
        <fullName evidence="2">Methyltransferase type 11</fullName>
    </submittedName>
</protein>
<sequence>MSDATQYANTGKFNARVELHARFSTNAYPWPRWVRDQIEAPEQADVLELGCGTGLLWLANADRIPAGWQVTLSDFSEGMLEGTKAALAAVNHPFRYEQMDASHIPYPDDSFDLIIANHMLYHIEDRQQALREIARVLRPGGILCASTIGNGNMREVKSLMRDFRSGSNYEAALGTVSERFSLDNGAEQLGQVFKQIETRLYANTLHVTDPEAIVRYLLSVNGLIEGAVALPPELVESFSAFLQSRLDDEGAFDISTESGLFIARNNG</sequence>
<dbReference type="InterPro" id="IPR029063">
    <property type="entry name" value="SAM-dependent_MTases_sf"/>
</dbReference>
<dbReference type="AlphaFoldDB" id="E0ICZ5"/>
<feature type="domain" description="Methyltransferase type 11" evidence="1">
    <location>
        <begin position="47"/>
        <end position="144"/>
    </location>
</feature>
<organism evidence="2 3">
    <name type="scientific">Paenibacillus curdlanolyticus YK9</name>
    <dbReference type="NCBI Taxonomy" id="717606"/>
    <lineage>
        <taxon>Bacteria</taxon>
        <taxon>Bacillati</taxon>
        <taxon>Bacillota</taxon>
        <taxon>Bacilli</taxon>
        <taxon>Bacillales</taxon>
        <taxon>Paenibacillaceae</taxon>
        <taxon>Paenibacillus</taxon>
    </lineage>
</organism>
<dbReference type="Gene3D" id="3.40.50.150">
    <property type="entry name" value="Vaccinia Virus protein VP39"/>
    <property type="match status" value="1"/>
</dbReference>
<dbReference type="OrthoDB" id="9777497at2"/>
<dbReference type="InterPro" id="IPR013216">
    <property type="entry name" value="Methyltransf_11"/>
</dbReference>
<accession>E0ICZ5</accession>
<dbReference type="Proteomes" id="UP000005387">
    <property type="component" value="Unassembled WGS sequence"/>
</dbReference>
<keyword evidence="2" id="KW-0808">Transferase</keyword>
<dbReference type="SUPFAM" id="SSF53335">
    <property type="entry name" value="S-adenosyl-L-methionine-dependent methyltransferases"/>
    <property type="match status" value="1"/>
</dbReference>
<dbReference type="GO" id="GO:0032259">
    <property type="term" value="P:methylation"/>
    <property type="evidence" value="ECO:0007669"/>
    <property type="project" value="UniProtKB-KW"/>
</dbReference>
<keyword evidence="2" id="KW-0489">Methyltransferase</keyword>